<keyword evidence="3" id="KW-1185">Reference proteome</keyword>
<feature type="domain" description="DUF4062" evidence="1">
    <location>
        <begin position="2"/>
        <end position="71"/>
    </location>
</feature>
<dbReference type="Pfam" id="PF13271">
    <property type="entry name" value="DUF4062"/>
    <property type="match status" value="1"/>
</dbReference>
<organism evidence="2 3">
    <name type="scientific">Leptospira johnsonii</name>
    <dbReference type="NCBI Taxonomy" id="1917820"/>
    <lineage>
        <taxon>Bacteria</taxon>
        <taxon>Pseudomonadati</taxon>
        <taxon>Spirochaetota</taxon>
        <taxon>Spirochaetia</taxon>
        <taxon>Leptospirales</taxon>
        <taxon>Leptospiraceae</taxon>
        <taxon>Leptospira</taxon>
    </lineage>
</organism>
<evidence type="ECO:0000313" key="2">
    <source>
        <dbReference type="EMBL" id="GBF40638.1"/>
    </source>
</evidence>
<dbReference type="AlphaFoldDB" id="A0A2P2D7Q1"/>
<sequence>MINIRDKVAEILESTGADVMRYENNLTPSSVPATYRQDILEADFIIFIFDKSYGTLTDTGKSGTHEEWELAIEADIPKHVYIKKTTNSESLLKTFFEKEINANYVSYFYYKNDRELLKQVQSRIFTVAREIAINKLDAKYLSSLQIRTLVYEYDYHRALYIIRGMEEILKYEAKGLVNFYETTILTSYFLRWRMQVEHDNQQYFINDELNNSLITLILEFNKFENLHFKNFSGIGKSKTIKLKNIQTTLDFRLLKPHAGADMKKLKKYLNSFLDWYSIFKNEVFSAKEKYDSNN</sequence>
<reference evidence="2 3" key="1">
    <citation type="submission" date="2018-02" db="EMBL/GenBank/DDBJ databases">
        <title>Novel Leptospira species isolated from soil and water in Japan.</title>
        <authorList>
            <person name="Nakao R."/>
            <person name="Masuzawa T."/>
        </authorList>
    </citation>
    <scope>NUCLEOTIDE SEQUENCE [LARGE SCALE GENOMIC DNA]</scope>
    <source>
        <strain evidence="2 3">E8</strain>
    </source>
</reference>
<gene>
    <name evidence="2" type="ORF">LPTSP1_36560</name>
</gene>
<protein>
    <recommendedName>
        <fullName evidence="1">DUF4062 domain-containing protein</fullName>
    </recommendedName>
</protein>
<proteinExistence type="predicted"/>
<dbReference type="InterPro" id="IPR025139">
    <property type="entry name" value="DUF4062"/>
</dbReference>
<dbReference type="EMBL" id="BFAY01000012">
    <property type="protein sequence ID" value="GBF40638.1"/>
    <property type="molecule type" value="Genomic_DNA"/>
</dbReference>
<accession>A0A2P2D7Q1</accession>
<evidence type="ECO:0000313" key="3">
    <source>
        <dbReference type="Proteomes" id="UP000245076"/>
    </source>
</evidence>
<name>A0A2P2D7Q1_9LEPT</name>
<evidence type="ECO:0000259" key="1">
    <source>
        <dbReference type="Pfam" id="PF13271"/>
    </source>
</evidence>
<dbReference type="Proteomes" id="UP000245076">
    <property type="component" value="Unassembled WGS sequence"/>
</dbReference>
<comment type="caution">
    <text evidence="2">The sequence shown here is derived from an EMBL/GenBank/DDBJ whole genome shotgun (WGS) entry which is preliminary data.</text>
</comment>